<comment type="caution">
    <text evidence="4">The sequence shown here is derived from an EMBL/GenBank/DDBJ whole genome shotgun (WGS) entry which is preliminary data.</text>
</comment>
<dbReference type="PANTHER" id="PTHR43022:SF1">
    <property type="entry name" value="PROTEIN SMF"/>
    <property type="match status" value="1"/>
</dbReference>
<dbReference type="RefSeq" id="WP_166699965.1">
    <property type="nucleotide sequence ID" value="NZ_JAAQTL010000001.1"/>
</dbReference>
<name>A0A7X5QVU7_9GAMM</name>
<reference evidence="4 5" key="1">
    <citation type="journal article" date="2006" name="Int. J. Syst. Evol. Microbiol.">
        <title>Dyella yeojuensis sp. nov., isolated from greenhouse soil in Korea.</title>
        <authorList>
            <person name="Kim B.Y."/>
            <person name="Weon H.Y."/>
            <person name="Lee K.H."/>
            <person name="Seok S.J."/>
            <person name="Kwon S.W."/>
            <person name="Go S.J."/>
            <person name="Stackebrandt E."/>
        </authorList>
    </citation>
    <scope>NUCLEOTIDE SEQUENCE [LARGE SCALE GENOMIC DNA]</scope>
    <source>
        <strain evidence="4 5">DSM 17673</strain>
    </source>
</reference>
<protein>
    <submittedName>
        <fullName evidence="4">DNA-protecting protein DprA</fullName>
    </submittedName>
</protein>
<evidence type="ECO:0000313" key="5">
    <source>
        <dbReference type="Proteomes" id="UP000518878"/>
    </source>
</evidence>
<keyword evidence="5" id="KW-1185">Reference proteome</keyword>
<dbReference type="Pfam" id="PF02481">
    <property type="entry name" value="DNA_processg_A"/>
    <property type="match status" value="1"/>
</dbReference>
<feature type="domain" description="Smf/DprA SLOG" evidence="2">
    <location>
        <begin position="79"/>
        <end position="287"/>
    </location>
</feature>
<dbReference type="Gene3D" id="3.40.50.450">
    <property type="match status" value="1"/>
</dbReference>
<dbReference type="InterPro" id="IPR036388">
    <property type="entry name" value="WH-like_DNA-bd_sf"/>
</dbReference>
<dbReference type="PANTHER" id="PTHR43022">
    <property type="entry name" value="PROTEIN SMF"/>
    <property type="match status" value="1"/>
</dbReference>
<evidence type="ECO:0000256" key="1">
    <source>
        <dbReference type="ARBA" id="ARBA00006525"/>
    </source>
</evidence>
<dbReference type="GO" id="GO:0009294">
    <property type="term" value="P:DNA-mediated transformation"/>
    <property type="evidence" value="ECO:0007669"/>
    <property type="project" value="InterPro"/>
</dbReference>
<dbReference type="InterPro" id="IPR057666">
    <property type="entry name" value="DrpA_SLOG"/>
</dbReference>
<proteinExistence type="inferred from homology"/>
<sequence>MTDSDDDLRDWLILLRLPGFSARRLREGLVARGSPSALLRWLARHLDVLDDEGRAWIERPDEATLAHDLAWLAGADQRMLRCTEEDFPPQLEAVPDPPAALFVKGDAALLLRPQVAIVGARRAQEPGLANARRFAAELASAGLLVTSGMADGVDGAAHMAALDAGQPTVAVIATGPDRVYPRKHHALARRIAEQGAIVSEYPPGVPALAHQFPQRNRIIAGLSLGVVVVEAGLRSGSLITARHAGEQGREVFALPGSIHNPLAEGCHALIGDGARLVQRPEEVLAALAPAAMELGAELRARLEGGGGAERSVKPKKGPFDWRQDEEYRRLLDVMGYDPASLDALVGTTGLSPGALSSMLLILELEGEIAALPGNRYQRVIR</sequence>
<dbReference type="Gene3D" id="1.10.10.10">
    <property type="entry name" value="Winged helix-like DNA-binding domain superfamily/Winged helix DNA-binding domain"/>
    <property type="match status" value="1"/>
</dbReference>
<gene>
    <name evidence="4" type="primary">dprA</name>
    <name evidence="4" type="ORF">HBF32_12685</name>
</gene>
<dbReference type="SUPFAM" id="SSF102405">
    <property type="entry name" value="MCP/YpsA-like"/>
    <property type="match status" value="1"/>
</dbReference>
<dbReference type="EMBL" id="JAAQTL010000001">
    <property type="protein sequence ID" value="NID16318.1"/>
    <property type="molecule type" value="Genomic_DNA"/>
</dbReference>
<dbReference type="InterPro" id="IPR041614">
    <property type="entry name" value="DprA_WH"/>
</dbReference>
<accession>A0A7X5QVU7</accession>
<evidence type="ECO:0000259" key="2">
    <source>
        <dbReference type="Pfam" id="PF02481"/>
    </source>
</evidence>
<dbReference type="AlphaFoldDB" id="A0A7X5QVU7"/>
<dbReference type="Proteomes" id="UP000518878">
    <property type="component" value="Unassembled WGS sequence"/>
</dbReference>
<dbReference type="InterPro" id="IPR003488">
    <property type="entry name" value="DprA"/>
</dbReference>
<organism evidence="4 5">
    <name type="scientific">Luteibacter yeojuensis</name>
    <dbReference type="NCBI Taxonomy" id="345309"/>
    <lineage>
        <taxon>Bacteria</taxon>
        <taxon>Pseudomonadati</taxon>
        <taxon>Pseudomonadota</taxon>
        <taxon>Gammaproteobacteria</taxon>
        <taxon>Lysobacterales</taxon>
        <taxon>Rhodanobacteraceae</taxon>
        <taxon>Luteibacter</taxon>
    </lineage>
</organism>
<comment type="similarity">
    <text evidence="1">Belongs to the DprA/Smf family.</text>
</comment>
<feature type="domain" description="DprA winged helix" evidence="3">
    <location>
        <begin position="324"/>
        <end position="374"/>
    </location>
</feature>
<evidence type="ECO:0000259" key="3">
    <source>
        <dbReference type="Pfam" id="PF17782"/>
    </source>
</evidence>
<dbReference type="Pfam" id="PF17782">
    <property type="entry name" value="WHD_DprA"/>
    <property type="match status" value="1"/>
</dbReference>
<dbReference type="NCBIfam" id="TIGR00732">
    <property type="entry name" value="dprA"/>
    <property type="match status" value="1"/>
</dbReference>
<evidence type="ECO:0000313" key="4">
    <source>
        <dbReference type="EMBL" id="NID16318.1"/>
    </source>
</evidence>